<dbReference type="AlphaFoldDB" id="A0A2G8RZ14"/>
<sequence>MAAAKLPLLPLTIPILKFSESRFHDLIAPRGQVAPLTHRQPVSTRACLPAPIPTMAEELVLHPDTLETVLTVPLGPHSSHGPHERRQRCDVNKARHRPVSNPEGRPMRARKVGTLTSCFVLDRPARVSPGQGKVLKPLSELRLPVMVNDHLGGYTVPGEDDREVDDDGVGREDAGGVLELDDVLGWWPGFKFSQLEMKVVLAVLLTKFKFELTEKPIYWNLAPVTYPTVVADGSHPELPLKVTMLE</sequence>
<feature type="compositionally biased region" description="Basic and acidic residues" evidence="1">
    <location>
        <begin position="81"/>
        <end position="93"/>
    </location>
</feature>
<gene>
    <name evidence="2" type="ORF">GSI_11203</name>
</gene>
<protein>
    <submittedName>
        <fullName evidence="2">Uncharacterized protein</fullName>
    </submittedName>
</protein>
<dbReference type="EMBL" id="AYKW01000039">
    <property type="protein sequence ID" value="PIL26724.1"/>
    <property type="molecule type" value="Genomic_DNA"/>
</dbReference>
<evidence type="ECO:0000313" key="3">
    <source>
        <dbReference type="Proteomes" id="UP000230002"/>
    </source>
</evidence>
<evidence type="ECO:0000313" key="2">
    <source>
        <dbReference type="EMBL" id="PIL26724.1"/>
    </source>
</evidence>
<comment type="caution">
    <text evidence="2">The sequence shown here is derived from an EMBL/GenBank/DDBJ whole genome shotgun (WGS) entry which is preliminary data.</text>
</comment>
<organism evidence="2 3">
    <name type="scientific">Ganoderma sinense ZZ0214-1</name>
    <dbReference type="NCBI Taxonomy" id="1077348"/>
    <lineage>
        <taxon>Eukaryota</taxon>
        <taxon>Fungi</taxon>
        <taxon>Dikarya</taxon>
        <taxon>Basidiomycota</taxon>
        <taxon>Agaricomycotina</taxon>
        <taxon>Agaricomycetes</taxon>
        <taxon>Polyporales</taxon>
        <taxon>Polyporaceae</taxon>
        <taxon>Ganoderma</taxon>
    </lineage>
</organism>
<accession>A0A2G8RZ14</accession>
<feature type="region of interest" description="Disordered" evidence="1">
    <location>
        <begin position="74"/>
        <end position="107"/>
    </location>
</feature>
<dbReference type="STRING" id="1077348.A0A2G8RZ14"/>
<dbReference type="Proteomes" id="UP000230002">
    <property type="component" value="Unassembled WGS sequence"/>
</dbReference>
<name>A0A2G8RZ14_9APHY</name>
<evidence type="ECO:0000256" key="1">
    <source>
        <dbReference type="SAM" id="MobiDB-lite"/>
    </source>
</evidence>
<keyword evidence="3" id="KW-1185">Reference proteome</keyword>
<dbReference type="OrthoDB" id="1470350at2759"/>
<reference evidence="2 3" key="1">
    <citation type="journal article" date="2015" name="Sci. Rep.">
        <title>Chromosome-level genome map provides insights into diverse defense mechanisms in the medicinal fungus Ganoderma sinense.</title>
        <authorList>
            <person name="Zhu Y."/>
            <person name="Xu J."/>
            <person name="Sun C."/>
            <person name="Zhou S."/>
            <person name="Xu H."/>
            <person name="Nelson D.R."/>
            <person name="Qian J."/>
            <person name="Song J."/>
            <person name="Luo H."/>
            <person name="Xiang L."/>
            <person name="Li Y."/>
            <person name="Xu Z."/>
            <person name="Ji A."/>
            <person name="Wang L."/>
            <person name="Lu S."/>
            <person name="Hayward A."/>
            <person name="Sun W."/>
            <person name="Li X."/>
            <person name="Schwartz D.C."/>
            <person name="Wang Y."/>
            <person name="Chen S."/>
        </authorList>
    </citation>
    <scope>NUCLEOTIDE SEQUENCE [LARGE SCALE GENOMIC DNA]</scope>
    <source>
        <strain evidence="2 3">ZZ0214-1</strain>
    </source>
</reference>
<proteinExistence type="predicted"/>